<reference evidence="3 4" key="1">
    <citation type="journal article" date="2012" name="Genome Biol.">
        <title>Genome and low-iron response of an oceanic diatom adapted to chronic iron limitation.</title>
        <authorList>
            <person name="Lommer M."/>
            <person name="Specht M."/>
            <person name="Roy A.S."/>
            <person name="Kraemer L."/>
            <person name="Andreson R."/>
            <person name="Gutowska M.A."/>
            <person name="Wolf J."/>
            <person name="Bergner S.V."/>
            <person name="Schilhabel M.B."/>
            <person name="Klostermeier U.C."/>
            <person name="Beiko R.G."/>
            <person name="Rosenstiel P."/>
            <person name="Hippler M."/>
            <person name="Laroche J."/>
        </authorList>
    </citation>
    <scope>NUCLEOTIDE SEQUENCE [LARGE SCALE GENOMIC DNA]</scope>
    <source>
        <strain evidence="3 4">CCMP1005</strain>
    </source>
</reference>
<feature type="domain" description="3'-5' exonuclease" evidence="2">
    <location>
        <begin position="633"/>
        <end position="817"/>
    </location>
</feature>
<evidence type="ECO:0000313" key="4">
    <source>
        <dbReference type="Proteomes" id="UP000266841"/>
    </source>
</evidence>
<dbReference type="AlphaFoldDB" id="K0TAW7"/>
<dbReference type="eggNOG" id="ENOG502SF25">
    <property type="taxonomic scope" value="Eukaryota"/>
</dbReference>
<evidence type="ECO:0000259" key="2">
    <source>
        <dbReference type="SMART" id="SM00474"/>
    </source>
</evidence>
<dbReference type="PANTHER" id="PTHR47765">
    <property type="entry name" value="3'-5' EXONUCLEASE DOMAIN-CONTAINING PROTEIN"/>
    <property type="match status" value="1"/>
</dbReference>
<feature type="compositionally biased region" description="Acidic residues" evidence="1">
    <location>
        <begin position="197"/>
        <end position="208"/>
    </location>
</feature>
<proteinExistence type="predicted"/>
<gene>
    <name evidence="3" type="ORF">THAOC_03681</name>
</gene>
<keyword evidence="4" id="KW-1185">Reference proteome</keyword>
<dbReference type="SMART" id="SM00474">
    <property type="entry name" value="35EXOc"/>
    <property type="match status" value="1"/>
</dbReference>
<dbReference type="InterPro" id="IPR002562">
    <property type="entry name" value="3'-5'_exonuclease_dom"/>
</dbReference>
<feature type="region of interest" description="Disordered" evidence="1">
    <location>
        <begin position="102"/>
        <end position="144"/>
    </location>
</feature>
<name>K0TAW7_THAOC</name>
<dbReference type="GO" id="GO:0003676">
    <property type="term" value="F:nucleic acid binding"/>
    <property type="evidence" value="ECO:0007669"/>
    <property type="project" value="InterPro"/>
</dbReference>
<dbReference type="InterPro" id="IPR036397">
    <property type="entry name" value="RNaseH_sf"/>
</dbReference>
<dbReference type="EMBL" id="AGNL01003486">
    <property type="protein sequence ID" value="EJK74630.1"/>
    <property type="molecule type" value="Genomic_DNA"/>
</dbReference>
<dbReference type="Proteomes" id="UP000266841">
    <property type="component" value="Unassembled WGS sequence"/>
</dbReference>
<dbReference type="Gene3D" id="3.30.420.10">
    <property type="entry name" value="Ribonuclease H-like superfamily/Ribonuclease H"/>
    <property type="match status" value="1"/>
</dbReference>
<comment type="caution">
    <text evidence="3">The sequence shown here is derived from an EMBL/GenBank/DDBJ whole genome shotgun (WGS) entry which is preliminary data.</text>
</comment>
<dbReference type="InterPro" id="IPR012337">
    <property type="entry name" value="RNaseH-like_sf"/>
</dbReference>
<evidence type="ECO:0000313" key="3">
    <source>
        <dbReference type="EMBL" id="EJK74630.1"/>
    </source>
</evidence>
<dbReference type="PANTHER" id="PTHR47765:SF2">
    <property type="entry name" value="EXONUCLEASE MUT-7 HOMOLOG"/>
    <property type="match status" value="1"/>
</dbReference>
<dbReference type="OrthoDB" id="10261556at2759"/>
<dbReference type="OMA" id="CASIYHE"/>
<dbReference type="Pfam" id="PF01612">
    <property type="entry name" value="DNA_pol_A_exo1"/>
    <property type="match status" value="1"/>
</dbReference>
<dbReference type="GO" id="GO:0006139">
    <property type="term" value="P:nucleobase-containing compound metabolic process"/>
    <property type="evidence" value="ECO:0007669"/>
    <property type="project" value="InterPro"/>
</dbReference>
<dbReference type="GO" id="GO:0008408">
    <property type="term" value="F:3'-5' exonuclease activity"/>
    <property type="evidence" value="ECO:0007669"/>
    <property type="project" value="InterPro"/>
</dbReference>
<feature type="region of interest" description="Disordered" evidence="1">
    <location>
        <begin position="186"/>
        <end position="212"/>
    </location>
</feature>
<accession>K0TAW7</accession>
<sequence>MEGRRGDVSALSPGPSRVALSLGQTSDTDRPDCATLCLLVVLAAAAAAHGPPRPPQFGVGSHSHEDVFISFLSKLHVANLASRRLPVNSLQAVVRVTRVAPRRRALSSGRPAPTPSSSCKRRSPGMMSAADQDAAGDTSETPLSVELRGTMADIVRAMMSQTQTAEDSDSLLRGSVGLLNALRSGANSMMPPAGEAGGDETGVDADSEQDTKRVKCADASASSPHDELVSAAQSAISSLERLIDHLASQSRSKYKSSGKIWKALKAVVGDSFGAADDTYERGAVALLAAAALLAVRGQSDSLKMIGSALISGENSRVFEGCPAARSLARSVLLALLGRYANGDAVCLQVVSKLASEFGPGRCGDGDEADEDLSLAVASVVNTSFGGRVDDLSDQLSKDTVAPLIVLASLVKPWDQIEADRVVRVACVMDLYYSAEALCDAAVESSSRGVGGNGASVARLATRALVDTSLEYRCYRRADSFAAKYYDHCGAERYAASRFLHAQDTIAKVVRQRALQIVDKQVLRVDEAVDKVTADLAGSNAKWNSNELRVLNEDDCVDLGDMSDSIRQYTLRKLRGSGQDDFAVRLSKIWKMEYHVNPQQLAREIEQRKITYLQWDDPGCPGYTEGDCQSLPAPELISEPAELTDKFRELIGGSDSLGFDCEFGEEAGIALLQLSTVKESLLVDVPALIKTAEGCESLERTVGKLFSGATHVKHVLGFGCKDDIRRLRTYSWFPEEHRLRFKDIRTLIVECDPDIGGKRGMHLGLSRSCEIYLGKKLDKNEQCSDWLARPLTIEQREYAALDAWACASIYHEMRQRKATK</sequence>
<evidence type="ECO:0000256" key="1">
    <source>
        <dbReference type="SAM" id="MobiDB-lite"/>
    </source>
</evidence>
<organism evidence="3 4">
    <name type="scientific">Thalassiosira oceanica</name>
    <name type="common">Marine diatom</name>
    <dbReference type="NCBI Taxonomy" id="159749"/>
    <lineage>
        <taxon>Eukaryota</taxon>
        <taxon>Sar</taxon>
        <taxon>Stramenopiles</taxon>
        <taxon>Ochrophyta</taxon>
        <taxon>Bacillariophyta</taxon>
        <taxon>Coscinodiscophyceae</taxon>
        <taxon>Thalassiosirophycidae</taxon>
        <taxon>Thalassiosirales</taxon>
        <taxon>Thalassiosiraceae</taxon>
        <taxon>Thalassiosira</taxon>
    </lineage>
</organism>
<feature type="region of interest" description="Disordered" evidence="1">
    <location>
        <begin position="1"/>
        <end position="28"/>
    </location>
</feature>
<dbReference type="InterPro" id="IPR052408">
    <property type="entry name" value="Exonuclease_MUT-7-like"/>
</dbReference>
<protein>
    <recommendedName>
        <fullName evidence="2">3'-5' exonuclease domain-containing protein</fullName>
    </recommendedName>
</protein>
<dbReference type="SUPFAM" id="SSF53098">
    <property type="entry name" value="Ribonuclease H-like"/>
    <property type="match status" value="1"/>
</dbReference>